<comment type="caution">
    <text evidence="1">The sequence shown here is derived from an EMBL/GenBank/DDBJ whole genome shotgun (WGS) entry which is preliminary data.</text>
</comment>
<dbReference type="Gene3D" id="3.40.50.360">
    <property type="match status" value="1"/>
</dbReference>
<keyword evidence="2" id="KW-1185">Reference proteome</keyword>
<evidence type="ECO:0000313" key="1">
    <source>
        <dbReference type="EMBL" id="MFC5891777.1"/>
    </source>
</evidence>
<evidence type="ECO:0000313" key="2">
    <source>
        <dbReference type="Proteomes" id="UP001596241"/>
    </source>
</evidence>
<dbReference type="EMBL" id="JBHSPW010000001">
    <property type="protein sequence ID" value="MFC5891777.1"/>
    <property type="molecule type" value="Genomic_DNA"/>
</dbReference>
<dbReference type="InterPro" id="IPR029039">
    <property type="entry name" value="Flavoprotein-like_sf"/>
</dbReference>
<gene>
    <name evidence="1" type="ORF">ACFP3M_02925</name>
</gene>
<sequence>MDEVRMLGLFAGTTTDPFGELLLRALADPGPSAVRIDLCQVPEDLPAHADPGTSPLPPQVQKLRALVADTHALLIVLPEADGPLPRPWSTALNWLGWPSTDSPLPALPTAVLTTDAATSPPSSFTPAEELLTIARCNLVGPRTVVPSAARTLRPQPDGRVQVTDPGVMMRLLLHIHRTAAAARATARNPGPQQ</sequence>
<protein>
    <submittedName>
        <fullName evidence="1">NAD(P)H-dependent oxidoreductase</fullName>
    </submittedName>
</protein>
<accession>A0ABW1FCW5</accession>
<proteinExistence type="predicted"/>
<dbReference type="RefSeq" id="WP_345080894.1">
    <property type="nucleotide sequence ID" value="NZ_BAAAWG010000006.1"/>
</dbReference>
<dbReference type="Proteomes" id="UP001596241">
    <property type="component" value="Unassembled WGS sequence"/>
</dbReference>
<dbReference type="SUPFAM" id="SSF52218">
    <property type="entry name" value="Flavoproteins"/>
    <property type="match status" value="1"/>
</dbReference>
<name>A0ABW1FCW5_9ACTN</name>
<organism evidence="1 2">
    <name type="scientific">Streptomyces ramulosus</name>
    <dbReference type="NCBI Taxonomy" id="47762"/>
    <lineage>
        <taxon>Bacteria</taxon>
        <taxon>Bacillati</taxon>
        <taxon>Actinomycetota</taxon>
        <taxon>Actinomycetes</taxon>
        <taxon>Kitasatosporales</taxon>
        <taxon>Streptomycetaceae</taxon>
        <taxon>Streptomyces</taxon>
    </lineage>
</organism>
<reference evidence="2" key="1">
    <citation type="journal article" date="2019" name="Int. J. Syst. Evol. Microbiol.">
        <title>The Global Catalogue of Microorganisms (GCM) 10K type strain sequencing project: providing services to taxonomists for standard genome sequencing and annotation.</title>
        <authorList>
            <consortium name="The Broad Institute Genomics Platform"/>
            <consortium name="The Broad Institute Genome Sequencing Center for Infectious Disease"/>
            <person name="Wu L."/>
            <person name="Ma J."/>
        </authorList>
    </citation>
    <scope>NUCLEOTIDE SEQUENCE [LARGE SCALE GENOMIC DNA]</scope>
    <source>
        <strain evidence="2">CGMCC 1.15809</strain>
    </source>
</reference>